<dbReference type="Gene3D" id="3.40.50.10140">
    <property type="entry name" value="Toll/interleukin-1 receptor homology (TIR) domain"/>
    <property type="match status" value="1"/>
</dbReference>
<dbReference type="InterPro" id="IPR011646">
    <property type="entry name" value="KAP_P-loop"/>
</dbReference>
<dbReference type="Gene3D" id="1.10.8.430">
    <property type="entry name" value="Helical domain of apoptotic protease-activating factors"/>
    <property type="match status" value="1"/>
</dbReference>
<dbReference type="GO" id="GO:0007165">
    <property type="term" value="P:signal transduction"/>
    <property type="evidence" value="ECO:0007669"/>
    <property type="project" value="InterPro"/>
</dbReference>
<dbReference type="PANTHER" id="PTHR11017">
    <property type="entry name" value="LEUCINE-RICH REPEAT-CONTAINING PROTEIN"/>
    <property type="match status" value="1"/>
</dbReference>
<gene>
    <name evidence="2" type="ORF">F2Q68_00046343</name>
</gene>
<dbReference type="GO" id="GO:0043531">
    <property type="term" value="F:ADP binding"/>
    <property type="evidence" value="ECO:0007669"/>
    <property type="project" value="InterPro"/>
</dbReference>
<dbReference type="Proteomes" id="UP000712281">
    <property type="component" value="Unassembled WGS sequence"/>
</dbReference>
<dbReference type="Pfam" id="PF01582">
    <property type="entry name" value="TIR"/>
    <property type="match status" value="1"/>
</dbReference>
<proteinExistence type="predicted"/>
<dbReference type="EMBL" id="QGKW02000276">
    <property type="protein sequence ID" value="KAF2606039.1"/>
    <property type="molecule type" value="Genomic_DNA"/>
</dbReference>
<protein>
    <recommendedName>
        <fullName evidence="1">TIR domain-containing protein</fullName>
    </recommendedName>
</protein>
<dbReference type="InterPro" id="IPR044974">
    <property type="entry name" value="Disease_R_plants"/>
</dbReference>
<dbReference type="SUPFAM" id="SSF52200">
    <property type="entry name" value="Toll/Interleukin receptor TIR domain"/>
    <property type="match status" value="1"/>
</dbReference>
<evidence type="ECO:0000313" key="3">
    <source>
        <dbReference type="Proteomes" id="UP000712281"/>
    </source>
</evidence>
<dbReference type="InterPro" id="IPR027417">
    <property type="entry name" value="P-loop_NTPase"/>
</dbReference>
<dbReference type="PANTHER" id="PTHR11017:SF238">
    <property type="entry name" value="DISEASE RESISTANCE PROTEIN (TIR-NBS CLASS)"/>
    <property type="match status" value="1"/>
</dbReference>
<sequence>MASSSSSATPEFDVYLSCAEDTRKGLVSHLYRSLSQRGITTYTRDDKLEKRDSSPDYEFPDQWKYTIDAKVAVVVVSRSYLASAWCLNELQTILNFLDIGRLLVLPIFYEVDPSNVKNQTGEVEEPFRKLGEKNPEKDHAWRMALIDVSNLFPQDLHNLSGEAELVEAITKRVEVLLRYSDKPSNQRETYPLTTKVSGLVGLDRQMLALYKLLDLNSNEEVRLIGICGPGGVGKTTLARLAYEDLSKHFHAHVASFLPLTLKILGSYLQGKDEEGWEKELRKLEGDQEKTITEIMKKCYAGGNEEDQILSYILALYEEISPRFQHHYYSTYKILHSEDFKGLSSDKGIKAMMGHRKVLLVADGVDDIKQLKSIIQYANFYGPGSLVIVITQGRSLLTQCGVEHIYEVECPRYEEALVFFSEFAFKQSSPLPGFESLSFQAVHLANRLPLALKVLGSFLHDKGKDEWVSTLRGLEASRDNYASEVNRYLRADNYAPRRPIKVDNHIGVDEANCFRLYCLALE</sequence>
<dbReference type="PROSITE" id="PS50104">
    <property type="entry name" value="TIR"/>
    <property type="match status" value="1"/>
</dbReference>
<name>A0A8S9LIX3_BRACR</name>
<feature type="domain" description="TIR" evidence="1">
    <location>
        <begin position="10"/>
        <end position="177"/>
    </location>
</feature>
<dbReference type="InterPro" id="IPR035897">
    <property type="entry name" value="Toll_tir_struct_dom_sf"/>
</dbReference>
<evidence type="ECO:0000313" key="2">
    <source>
        <dbReference type="EMBL" id="KAF2606039.1"/>
    </source>
</evidence>
<accession>A0A8S9LIX3</accession>
<comment type="caution">
    <text evidence="2">The sequence shown here is derived from an EMBL/GenBank/DDBJ whole genome shotgun (WGS) entry which is preliminary data.</text>
</comment>
<dbReference type="SUPFAM" id="SSF52540">
    <property type="entry name" value="P-loop containing nucleoside triphosphate hydrolases"/>
    <property type="match status" value="2"/>
</dbReference>
<dbReference type="GO" id="GO:0006952">
    <property type="term" value="P:defense response"/>
    <property type="evidence" value="ECO:0007669"/>
    <property type="project" value="InterPro"/>
</dbReference>
<dbReference type="Gene3D" id="3.40.50.300">
    <property type="entry name" value="P-loop containing nucleotide triphosphate hydrolases"/>
    <property type="match status" value="1"/>
</dbReference>
<organism evidence="2 3">
    <name type="scientific">Brassica cretica</name>
    <name type="common">Mustard</name>
    <dbReference type="NCBI Taxonomy" id="69181"/>
    <lineage>
        <taxon>Eukaryota</taxon>
        <taxon>Viridiplantae</taxon>
        <taxon>Streptophyta</taxon>
        <taxon>Embryophyta</taxon>
        <taxon>Tracheophyta</taxon>
        <taxon>Spermatophyta</taxon>
        <taxon>Magnoliopsida</taxon>
        <taxon>eudicotyledons</taxon>
        <taxon>Gunneridae</taxon>
        <taxon>Pentapetalae</taxon>
        <taxon>rosids</taxon>
        <taxon>malvids</taxon>
        <taxon>Brassicales</taxon>
        <taxon>Brassicaceae</taxon>
        <taxon>Brassiceae</taxon>
        <taxon>Brassica</taxon>
    </lineage>
</organism>
<dbReference type="SMART" id="SM00255">
    <property type="entry name" value="TIR"/>
    <property type="match status" value="1"/>
</dbReference>
<dbReference type="Pfam" id="PF07693">
    <property type="entry name" value="KAP_NTPase"/>
    <property type="match status" value="1"/>
</dbReference>
<dbReference type="InterPro" id="IPR042197">
    <property type="entry name" value="Apaf_helical"/>
</dbReference>
<dbReference type="InterPro" id="IPR000157">
    <property type="entry name" value="TIR_dom"/>
</dbReference>
<dbReference type="AlphaFoldDB" id="A0A8S9LIX3"/>
<evidence type="ECO:0000259" key="1">
    <source>
        <dbReference type="PROSITE" id="PS50104"/>
    </source>
</evidence>
<reference evidence="2" key="1">
    <citation type="submission" date="2019-12" db="EMBL/GenBank/DDBJ databases">
        <title>Genome sequencing and annotation of Brassica cretica.</title>
        <authorList>
            <person name="Studholme D.J."/>
            <person name="Sarris P.F."/>
        </authorList>
    </citation>
    <scope>NUCLEOTIDE SEQUENCE</scope>
    <source>
        <strain evidence="2">PFS-001/15</strain>
        <tissue evidence="2">Leaf</tissue>
    </source>
</reference>
<dbReference type="PRINTS" id="PR00364">
    <property type="entry name" value="DISEASERSIST"/>
</dbReference>